<dbReference type="VEuPathDB" id="FungiDB:TRIVIDRAFT_22394"/>
<keyword evidence="6" id="KW-1185">Reference proteome</keyword>
<protein>
    <submittedName>
        <fullName evidence="5">Uncharacterized protein</fullName>
    </submittedName>
</protein>
<dbReference type="GeneID" id="25791824"/>
<dbReference type="PRINTS" id="PR00081">
    <property type="entry name" value="GDHRDH"/>
</dbReference>
<evidence type="ECO:0000313" key="5">
    <source>
        <dbReference type="EMBL" id="EHK23164.1"/>
    </source>
</evidence>
<evidence type="ECO:0000256" key="1">
    <source>
        <dbReference type="ARBA" id="ARBA00006484"/>
    </source>
</evidence>
<dbReference type="PANTHER" id="PTHR44169">
    <property type="entry name" value="NADPH-DEPENDENT 1-ACYLDIHYDROXYACETONE PHOSPHATE REDUCTASE"/>
    <property type="match status" value="1"/>
</dbReference>
<gene>
    <name evidence="5" type="ORF">TRIVIDRAFT_22394</name>
</gene>
<feature type="non-terminal residue" evidence="5">
    <location>
        <position position="354"/>
    </location>
</feature>
<dbReference type="EMBL" id="ABDF02000006">
    <property type="protein sequence ID" value="EHK23164.1"/>
    <property type="molecule type" value="Genomic_DNA"/>
</dbReference>
<dbReference type="PRINTS" id="PR00080">
    <property type="entry name" value="SDRFAMILY"/>
</dbReference>
<dbReference type="OrthoDB" id="2102561at2759"/>
<organism evidence="5 6">
    <name type="scientific">Hypocrea virens (strain Gv29-8 / FGSC 10586)</name>
    <name type="common">Gliocladium virens</name>
    <name type="synonym">Trichoderma virens</name>
    <dbReference type="NCBI Taxonomy" id="413071"/>
    <lineage>
        <taxon>Eukaryota</taxon>
        <taxon>Fungi</taxon>
        <taxon>Dikarya</taxon>
        <taxon>Ascomycota</taxon>
        <taxon>Pezizomycotina</taxon>
        <taxon>Sordariomycetes</taxon>
        <taxon>Hypocreomycetidae</taxon>
        <taxon>Hypocreales</taxon>
        <taxon>Hypocreaceae</taxon>
        <taxon>Trichoderma</taxon>
    </lineage>
</organism>
<dbReference type="InterPro" id="IPR020904">
    <property type="entry name" value="Sc_DH/Rdtase_CS"/>
</dbReference>
<dbReference type="InterPro" id="IPR036291">
    <property type="entry name" value="NAD(P)-bd_dom_sf"/>
</dbReference>
<evidence type="ECO:0000256" key="3">
    <source>
        <dbReference type="ARBA" id="ARBA00023002"/>
    </source>
</evidence>
<comment type="caution">
    <text evidence="5">The sequence shown here is derived from an EMBL/GenBank/DDBJ whole genome shotgun (WGS) entry which is preliminary data.</text>
</comment>
<dbReference type="STRING" id="413071.G9MTH8"/>
<dbReference type="GO" id="GO:0006654">
    <property type="term" value="P:phosphatidic acid biosynthetic process"/>
    <property type="evidence" value="ECO:0007669"/>
    <property type="project" value="TreeGrafter"/>
</dbReference>
<dbReference type="InterPro" id="IPR002347">
    <property type="entry name" value="SDR_fam"/>
</dbReference>
<evidence type="ECO:0000313" key="6">
    <source>
        <dbReference type="Proteomes" id="UP000007115"/>
    </source>
</evidence>
<dbReference type="Pfam" id="PF00106">
    <property type="entry name" value="adh_short"/>
    <property type="match status" value="1"/>
</dbReference>
<dbReference type="GO" id="GO:0005783">
    <property type="term" value="C:endoplasmic reticulum"/>
    <property type="evidence" value="ECO:0007669"/>
    <property type="project" value="TreeGrafter"/>
</dbReference>
<comment type="similarity">
    <text evidence="1 4">Belongs to the short-chain dehydrogenases/reductases (SDR) family.</text>
</comment>
<dbReference type="HOGENOM" id="CLU_010194_2_9_1"/>
<dbReference type="PANTHER" id="PTHR44169:SF15">
    <property type="entry name" value="CHAIN DEHYDROGENASE_REDUCTASE (AYR1), PUTATIVE (AFU_ORTHOLOGUE AFUA_4G04530)-RELATED"/>
    <property type="match status" value="1"/>
</dbReference>
<keyword evidence="3" id="KW-0560">Oxidoreductase</keyword>
<dbReference type="CDD" id="cd05374">
    <property type="entry name" value="17beta-HSD-like_SDR_c"/>
    <property type="match status" value="1"/>
</dbReference>
<reference evidence="5 6" key="1">
    <citation type="journal article" date="2011" name="Genome Biol.">
        <title>Comparative genome sequence analysis underscores mycoparasitism as the ancestral life style of Trichoderma.</title>
        <authorList>
            <person name="Kubicek C.P."/>
            <person name="Herrera-Estrella A."/>
            <person name="Seidl-Seiboth V."/>
            <person name="Martinez D.A."/>
            <person name="Druzhinina I.S."/>
            <person name="Thon M."/>
            <person name="Zeilinger S."/>
            <person name="Casas-Flores S."/>
            <person name="Horwitz B.A."/>
            <person name="Mukherjee P.K."/>
            <person name="Mukherjee M."/>
            <person name="Kredics L."/>
            <person name="Alcaraz L.D."/>
            <person name="Aerts A."/>
            <person name="Antal Z."/>
            <person name="Atanasova L."/>
            <person name="Cervantes-Badillo M.G."/>
            <person name="Challacombe J."/>
            <person name="Chertkov O."/>
            <person name="McCluskey K."/>
            <person name="Coulpier F."/>
            <person name="Deshpande N."/>
            <person name="von Doehren H."/>
            <person name="Ebbole D.J."/>
            <person name="Esquivel-Naranjo E.U."/>
            <person name="Fekete E."/>
            <person name="Flipphi M."/>
            <person name="Glaser F."/>
            <person name="Gomez-Rodriguez E.Y."/>
            <person name="Gruber S."/>
            <person name="Han C."/>
            <person name="Henrissat B."/>
            <person name="Hermosa R."/>
            <person name="Hernandez-Onate M."/>
            <person name="Karaffa L."/>
            <person name="Kosti I."/>
            <person name="Le Crom S."/>
            <person name="Lindquist E."/>
            <person name="Lucas S."/>
            <person name="Luebeck M."/>
            <person name="Luebeck P.S."/>
            <person name="Margeot A."/>
            <person name="Metz B."/>
            <person name="Misra M."/>
            <person name="Nevalainen H."/>
            <person name="Omann M."/>
            <person name="Packer N."/>
            <person name="Perrone G."/>
            <person name="Uresti-Rivera E.E."/>
            <person name="Salamov A."/>
            <person name="Schmoll M."/>
            <person name="Seiboth B."/>
            <person name="Shapiro H."/>
            <person name="Sukno S."/>
            <person name="Tamayo-Ramos J.A."/>
            <person name="Tisch D."/>
            <person name="Wiest A."/>
            <person name="Wilkinson H.H."/>
            <person name="Zhang M."/>
            <person name="Coutinho P.M."/>
            <person name="Kenerley C.M."/>
            <person name="Monte E."/>
            <person name="Baker S.E."/>
            <person name="Grigoriev I.V."/>
        </authorList>
    </citation>
    <scope>NUCLEOTIDE SEQUENCE [LARGE SCALE GENOMIC DNA]</scope>
    <source>
        <strain evidence="6">Gv29-8 / FGSC 10586</strain>
    </source>
</reference>
<dbReference type="GO" id="GO:0019433">
    <property type="term" value="P:triglyceride catabolic process"/>
    <property type="evidence" value="ECO:0007669"/>
    <property type="project" value="TreeGrafter"/>
</dbReference>
<dbReference type="Gene3D" id="3.40.50.720">
    <property type="entry name" value="NAD(P)-binding Rossmann-like Domain"/>
    <property type="match status" value="1"/>
</dbReference>
<keyword evidence="2" id="KW-0521">NADP</keyword>
<evidence type="ECO:0000256" key="2">
    <source>
        <dbReference type="ARBA" id="ARBA00022857"/>
    </source>
</evidence>
<name>G9MTH8_HYPVG</name>
<proteinExistence type="inferred from homology"/>
<dbReference type="SUPFAM" id="SSF51735">
    <property type="entry name" value="NAD(P)-binding Rossmann-fold domains"/>
    <property type="match status" value="1"/>
</dbReference>
<sequence>FALVTGCSSGIGEQLAIAFAEKGITVLATARRVESLQDITSKYANIEAFALELGSMASIDKLKAEIDNRTGGRLDYLVNNAGTHYAATALDLDVEEAAKLFAVNVFAVMKLCQLFIPLLCEAPHGRIVQIGSVTRAVPVVWQAAYNASKAALSQYTKTLRLEIAPFGIDVIEVVAGFVRSNILHHGLYAPENSLYLPIKGTIERIKYEGNANGMNTREFSRIVVDKVTCRRPSLEIWEGTLAWRLRLLVTLWPLRFMNWILSRVYKLELLNRSVILEKDSEVGRPIRLHNLRQEQGVSCLADTERHLSTVRLSLPANYLNTRRNAFSNETGRDHHARLVTIFHITMTQFLLSII</sequence>
<dbReference type="AlphaFoldDB" id="G9MTH8"/>
<dbReference type="GO" id="GO:0004806">
    <property type="term" value="F:triacylglycerol lipase activity"/>
    <property type="evidence" value="ECO:0007669"/>
    <property type="project" value="TreeGrafter"/>
</dbReference>
<dbReference type="InParanoid" id="G9MTH8"/>
<feature type="non-terminal residue" evidence="5">
    <location>
        <position position="1"/>
    </location>
</feature>
<accession>G9MTH8</accession>
<evidence type="ECO:0000256" key="4">
    <source>
        <dbReference type="RuleBase" id="RU000363"/>
    </source>
</evidence>
<dbReference type="GO" id="GO:0005811">
    <property type="term" value="C:lipid droplet"/>
    <property type="evidence" value="ECO:0007669"/>
    <property type="project" value="TreeGrafter"/>
</dbReference>
<dbReference type="PROSITE" id="PS00061">
    <property type="entry name" value="ADH_SHORT"/>
    <property type="match status" value="1"/>
</dbReference>
<dbReference type="GO" id="GO:0000140">
    <property type="term" value="F:acylglycerone-phosphate reductase (NADP+) activity"/>
    <property type="evidence" value="ECO:0007669"/>
    <property type="project" value="TreeGrafter"/>
</dbReference>
<dbReference type="eggNOG" id="KOG1209">
    <property type="taxonomic scope" value="Eukaryota"/>
</dbReference>
<dbReference type="RefSeq" id="XP_013956616.1">
    <property type="nucleotide sequence ID" value="XM_014101141.1"/>
</dbReference>
<dbReference type="Proteomes" id="UP000007115">
    <property type="component" value="Unassembled WGS sequence"/>
</dbReference>
<dbReference type="OMA" id="NILHHGL"/>